<dbReference type="AlphaFoldDB" id="A0A9Q0TBT5"/>
<feature type="repeat" description="PPR" evidence="2">
    <location>
        <begin position="548"/>
        <end position="582"/>
    </location>
</feature>
<feature type="repeat" description="PPR" evidence="2">
    <location>
        <begin position="513"/>
        <end position="547"/>
    </location>
</feature>
<dbReference type="Pfam" id="PF01535">
    <property type="entry name" value="PPR"/>
    <property type="match status" value="1"/>
</dbReference>
<dbReference type="NCBIfam" id="TIGR00756">
    <property type="entry name" value="PPR"/>
    <property type="match status" value="4"/>
</dbReference>
<dbReference type="Pfam" id="PF13812">
    <property type="entry name" value="PPR_3"/>
    <property type="match status" value="1"/>
</dbReference>
<dbReference type="PANTHER" id="PTHR47935">
    <property type="entry name" value="PENTATRICOPEPTIDE REPEAT-CONTAINING PROTEIN MRL1, CHLOROPLASTIC"/>
    <property type="match status" value="1"/>
</dbReference>
<dbReference type="InterPro" id="IPR033443">
    <property type="entry name" value="PROP1-like_PPR_dom"/>
</dbReference>
<dbReference type="Gene3D" id="1.25.40.10">
    <property type="entry name" value="Tetratricopeptide repeat domain"/>
    <property type="match status" value="3"/>
</dbReference>
<keyword evidence="1" id="KW-0677">Repeat</keyword>
<reference evidence="6" key="1">
    <citation type="submission" date="2022-11" db="EMBL/GenBank/DDBJ databases">
        <authorList>
            <person name="Hyden B.L."/>
            <person name="Feng K."/>
            <person name="Yates T."/>
            <person name="Jawdy S."/>
            <person name="Smart L.B."/>
            <person name="Muchero W."/>
        </authorList>
    </citation>
    <scope>NUCLEOTIDE SEQUENCE</scope>
    <source>
        <tissue evidence="6">Shoot tip</tissue>
    </source>
</reference>
<evidence type="ECO:0000256" key="3">
    <source>
        <dbReference type="SAM" id="MobiDB-lite"/>
    </source>
</evidence>
<keyword evidence="4" id="KW-0812">Transmembrane</keyword>
<accession>A0A9Q0TBT5</accession>
<feature type="repeat" description="PPR" evidence="2">
    <location>
        <begin position="583"/>
        <end position="613"/>
    </location>
</feature>
<protein>
    <submittedName>
        <fullName evidence="6">PENTATRICOPEPTIDE REPEAT-CONTAINING PROTEIN MRL1 CHLOROPLASTIC</fullName>
    </submittedName>
</protein>
<dbReference type="InterPro" id="IPR011990">
    <property type="entry name" value="TPR-like_helical_dom_sf"/>
</dbReference>
<evidence type="ECO:0000313" key="7">
    <source>
        <dbReference type="Proteomes" id="UP001151529"/>
    </source>
</evidence>
<dbReference type="FunFam" id="1.25.40.10:FF:002179">
    <property type="entry name" value="Pentatricopeptide repeat-containing protein MRL1, chloroplastic"/>
    <property type="match status" value="1"/>
</dbReference>
<dbReference type="Pfam" id="PF13041">
    <property type="entry name" value="PPR_2"/>
    <property type="match status" value="1"/>
</dbReference>
<feature type="region of interest" description="Disordered" evidence="3">
    <location>
        <begin position="371"/>
        <end position="411"/>
    </location>
</feature>
<name>A0A9Q0TBT5_SALVM</name>
<evidence type="ECO:0000256" key="1">
    <source>
        <dbReference type="ARBA" id="ARBA00022737"/>
    </source>
</evidence>
<keyword evidence="4" id="KW-1133">Transmembrane helix</keyword>
<feature type="domain" description="PROP1-like PPR" evidence="5">
    <location>
        <begin position="481"/>
        <end position="617"/>
    </location>
</feature>
<evidence type="ECO:0000256" key="4">
    <source>
        <dbReference type="SAM" id="Phobius"/>
    </source>
</evidence>
<gene>
    <name evidence="6" type="ORF">OIU85_028263</name>
</gene>
<keyword evidence="7" id="KW-1185">Reference proteome</keyword>
<sequence length="1073" mass="117473">MELAKSQALTLTQISTLTSINQGGHRQLIGSTGHNLIRRPSGAGLILRYRGRKLRAQRNGNKRLLVKASLGANSVLVVVAVTAFSALSLAYFYRHINSNIKNSRKITSRSIQVLGSPSFAFSQLGRSIVSQITGSHFLHFGGLHGEAREVEIQGSVEKASENSHEFEGKETHVQFQETASLHDSSRLIKAVESSGANFVAANVCDNVVVEESEVGDGRISPLPSKLSESGSASPLIFATQMTELTLEKSGEEIEFGSEIFESVVQVKSDAVLVPVDNESTEKAELSSLNGAISQSVREDLYTFYGAKSVVKSASNLGIKETSSHASLRKSKRFSSLKMNTGLETEDLSSQQPLQAADHVKKTMPLAHYAGSFHKSKNLPRSKERKHPIQDSHSKLRQLPSPNGIPSKLKDHPPEEYNAYNRLLREGRLAECLDLLEDMERRGLLDMNKVYHAKFFKLCRSQKAVKEAFRFCKLVQNPTLSTFNMLMSVCATSQNSAGAFEVLQLAKAVGLKADCKLYTTLISTCAKSGKVDAMFEVFHEMVNAGVEPNVHTYGALIDGCARAGQVAKAFGAYGIMRSKNVKPDRVVFNALITACGQSGAVDRAFDVLAEMTGEVQPIDPDHITVGALMKACTNSGQVDRAQEVQIGDWEFACKVYDDMTRIGVIPDEMFLSALIDVAGHAGKMDAAFEIIQEAKAKGAQLGIIPYSSLMGACCNAKNWQRGLELYEDIKCLKLKPTVATMNALITALCDGDQLSKALEVFSEMKVWGLCPNTITYSILSVASERKDDLNAGLMLLSQAKKDRVPPTLIMGKCIIGMCLRKFENACTLGEPVLSFNSGRAQIENKWTSLALVVYRETIAAGEKPTIELVSQLLGCLQLPCDATLKNRLVENLGVTAVSSRNFNLCSLVDGFGEYDPRAFSLLEEAASHGIVPCVSFKESPIVFDAKQLKIHIAEVYFLTILKGLKHRLAAGAKLPNVTILLPVEKAQIITLEGEKTINVAGRISQAVASLLRRLGLPYQGNESFGKIRINGISLRRWLQPKARFSSQWKTRRMGYIPVTTWKRNKLSATQYSHR</sequence>
<dbReference type="PANTHER" id="PTHR47935:SF1">
    <property type="entry name" value="PENTATRICOPEPTIDE REPEAT-CONTAINING PROTEIN MRL1, CHLOROPLASTIC"/>
    <property type="match status" value="1"/>
</dbReference>
<organism evidence="6 7">
    <name type="scientific">Salix viminalis</name>
    <name type="common">Common osier</name>
    <name type="synonym">Basket willow</name>
    <dbReference type="NCBI Taxonomy" id="40686"/>
    <lineage>
        <taxon>Eukaryota</taxon>
        <taxon>Viridiplantae</taxon>
        <taxon>Streptophyta</taxon>
        <taxon>Embryophyta</taxon>
        <taxon>Tracheophyta</taxon>
        <taxon>Spermatophyta</taxon>
        <taxon>Magnoliopsida</taxon>
        <taxon>eudicotyledons</taxon>
        <taxon>Gunneridae</taxon>
        <taxon>Pentapetalae</taxon>
        <taxon>rosids</taxon>
        <taxon>fabids</taxon>
        <taxon>Malpighiales</taxon>
        <taxon>Salicaceae</taxon>
        <taxon>Saliceae</taxon>
        <taxon>Salix</taxon>
    </lineage>
</organism>
<proteinExistence type="predicted"/>
<dbReference type="PROSITE" id="PS51375">
    <property type="entry name" value="PPR"/>
    <property type="match status" value="5"/>
</dbReference>
<dbReference type="InterPro" id="IPR053303">
    <property type="entry name" value="Chloroplast_PPR"/>
</dbReference>
<evidence type="ECO:0000256" key="2">
    <source>
        <dbReference type="PROSITE-ProRule" id="PRU00708"/>
    </source>
</evidence>
<keyword evidence="4" id="KW-0472">Membrane</keyword>
<dbReference type="InterPro" id="IPR002885">
    <property type="entry name" value="PPR_rpt"/>
</dbReference>
<comment type="caution">
    <text evidence="6">The sequence shown here is derived from an EMBL/GenBank/DDBJ whole genome shotgun (WGS) entry which is preliminary data.</text>
</comment>
<dbReference type="Pfam" id="PF17177">
    <property type="entry name" value="PPR_long"/>
    <property type="match status" value="1"/>
</dbReference>
<evidence type="ECO:0000259" key="5">
    <source>
        <dbReference type="Pfam" id="PF17177"/>
    </source>
</evidence>
<feature type="compositionally biased region" description="Basic residues" evidence="3">
    <location>
        <begin position="373"/>
        <end position="385"/>
    </location>
</feature>
<dbReference type="FunFam" id="1.25.40.10:FF:000678">
    <property type="entry name" value="Pentatricopeptide repeat-containing protein MRL1 chloroplastic"/>
    <property type="match status" value="1"/>
</dbReference>
<feature type="repeat" description="PPR" evidence="2">
    <location>
        <begin position="701"/>
        <end position="735"/>
    </location>
</feature>
<dbReference type="EMBL" id="JAPFFL010000008">
    <property type="protein sequence ID" value="KAJ6707970.1"/>
    <property type="molecule type" value="Genomic_DNA"/>
</dbReference>
<feature type="transmembrane region" description="Helical" evidence="4">
    <location>
        <begin position="64"/>
        <end position="93"/>
    </location>
</feature>
<reference evidence="6" key="2">
    <citation type="journal article" date="2023" name="Int. J. Mol. Sci.">
        <title>De Novo Assembly and Annotation of 11 Diverse Shrub Willow (Salix) Genomes Reveals Novel Gene Organization in Sex-Linked Regions.</title>
        <authorList>
            <person name="Hyden B."/>
            <person name="Feng K."/>
            <person name="Yates T.B."/>
            <person name="Jawdy S."/>
            <person name="Cereghino C."/>
            <person name="Smart L.B."/>
            <person name="Muchero W."/>
        </authorList>
    </citation>
    <scope>NUCLEOTIDE SEQUENCE [LARGE SCALE GENOMIC DNA]</scope>
    <source>
        <tissue evidence="6">Shoot tip</tissue>
    </source>
</reference>
<feature type="repeat" description="PPR" evidence="2">
    <location>
        <begin position="736"/>
        <end position="770"/>
    </location>
</feature>
<dbReference type="Proteomes" id="UP001151529">
    <property type="component" value="Chromosome 4"/>
</dbReference>
<dbReference type="OrthoDB" id="185373at2759"/>
<evidence type="ECO:0000313" key="6">
    <source>
        <dbReference type="EMBL" id="KAJ6707970.1"/>
    </source>
</evidence>